<reference evidence="1" key="1">
    <citation type="submission" date="2020-01" db="EMBL/GenBank/DDBJ databases">
        <authorList>
            <person name="Meier V. D."/>
            <person name="Meier V D."/>
        </authorList>
    </citation>
    <scope>NUCLEOTIDE SEQUENCE</scope>
    <source>
        <strain evidence="1">HLG_WM_MAG_04</strain>
    </source>
</reference>
<organism evidence="1">
    <name type="scientific">uncultured Sulfurovum sp</name>
    <dbReference type="NCBI Taxonomy" id="269237"/>
    <lineage>
        <taxon>Bacteria</taxon>
        <taxon>Pseudomonadati</taxon>
        <taxon>Campylobacterota</taxon>
        <taxon>Epsilonproteobacteria</taxon>
        <taxon>Campylobacterales</taxon>
        <taxon>Sulfurovaceae</taxon>
        <taxon>Sulfurovum</taxon>
        <taxon>environmental samples</taxon>
    </lineage>
</organism>
<proteinExistence type="predicted"/>
<protein>
    <submittedName>
        <fullName evidence="1">Uncharacterized protein</fullName>
    </submittedName>
</protein>
<evidence type="ECO:0000313" key="1">
    <source>
        <dbReference type="EMBL" id="CAA6817100.1"/>
    </source>
</evidence>
<accession>A0A6S6TKP5</accession>
<dbReference type="EMBL" id="CACVAX010000047">
    <property type="protein sequence ID" value="CAA6817100.1"/>
    <property type="molecule type" value="Genomic_DNA"/>
</dbReference>
<dbReference type="AlphaFoldDB" id="A0A6S6TKP5"/>
<name>A0A6S6TKP5_9BACT</name>
<sequence>MRTPSKEFSSLFYIGELIKIDEVY</sequence>
<gene>
    <name evidence="1" type="ORF">HELGO_WM23407</name>
</gene>
<feature type="non-terminal residue" evidence="1">
    <location>
        <position position="24"/>
    </location>
</feature>